<keyword evidence="2" id="KW-1185">Reference proteome</keyword>
<evidence type="ECO:0000313" key="2">
    <source>
        <dbReference type="Proteomes" id="UP000827976"/>
    </source>
</evidence>
<keyword evidence="1" id="KW-0378">Hydrolase</keyword>
<reference evidence="2" key="1">
    <citation type="journal article" date="2022" name="Nat. Commun.">
        <title>Chromosome evolution and the genetic basis of agronomically important traits in greater yam.</title>
        <authorList>
            <person name="Bredeson J.V."/>
            <person name="Lyons J.B."/>
            <person name="Oniyinde I.O."/>
            <person name="Okereke N.R."/>
            <person name="Kolade O."/>
            <person name="Nnabue I."/>
            <person name="Nwadili C.O."/>
            <person name="Hribova E."/>
            <person name="Parker M."/>
            <person name="Nwogha J."/>
            <person name="Shu S."/>
            <person name="Carlson J."/>
            <person name="Kariba R."/>
            <person name="Muthemba S."/>
            <person name="Knop K."/>
            <person name="Barton G.J."/>
            <person name="Sherwood A.V."/>
            <person name="Lopez-Montes A."/>
            <person name="Asiedu R."/>
            <person name="Jamnadass R."/>
            <person name="Muchugi A."/>
            <person name="Goodstein D."/>
            <person name="Egesi C.N."/>
            <person name="Featherston J."/>
            <person name="Asfaw A."/>
            <person name="Simpson G.G."/>
            <person name="Dolezel J."/>
            <person name="Hendre P.S."/>
            <person name="Van Deynze A."/>
            <person name="Kumar P.L."/>
            <person name="Obidiegwu J.E."/>
            <person name="Bhattacharjee R."/>
            <person name="Rokhsar D.S."/>
        </authorList>
    </citation>
    <scope>NUCLEOTIDE SEQUENCE [LARGE SCALE GENOMIC DNA]</scope>
    <source>
        <strain evidence="2">cv. TDa95/00328</strain>
    </source>
</reference>
<accession>A0ACB7VJ86</accession>
<comment type="caution">
    <text evidence="1">The sequence shown here is derived from an EMBL/GenBank/DDBJ whole genome shotgun (WGS) entry which is preliminary data.</text>
</comment>
<gene>
    <name evidence="1" type="ORF">IHE45_08G061000</name>
</gene>
<evidence type="ECO:0000313" key="1">
    <source>
        <dbReference type="EMBL" id="KAH7674256.1"/>
    </source>
</evidence>
<sequence length="726" mass="83418">MEHIVSFAVTKLADLLAQEVGLLKGVDDELRSLLHLLQWIQALLKDMDHGNKDDERAKLWANLLRDLAHDTEDIIDDYIFKVHQGRVVGPFKISILHELGKRIRKVKMIAQEIYDNQSKFCNESFVTRSSTNETRPPKMSWRQTPDVDVLGFDQHIQALARMLMGDDGNQRRAVVSITAMGGVGKTTLAKKIFSDPLIKRHFTIQAWISVSQEDRVLQVLETIAREGMAISETWLEEQRTDNLLWKDFYKHVKAESEEWLENHSHGVLKKAITDYLKERKYLVVLDNIWSKEAWDSIKGVLPDMMNGSRVLLTTRNQDVALHADRQSPPYDLKFLGEEDGWELFSSTAIPTMCSRDCPPYLESIGKEMVAKCCGLPLAIIALGRLVLTKRQTVEEWRKLLESANWQLSKGEEQISEILALSYHHLPYCIKPCFLYFSIFPKGSLINAKRLIRLWIAEGFIQPRDQEAMEEVAEDYLEELVNRSMIQVVKRHHHGGIKICQIHELLHDLSISLGKGMNFIHIPNFDGEEKILHKPRRLAFHDDKSTSCISRLKSTDRYTSRLRTVALMDMKRTSELEKFFHDIKLLRVINLHGTGIKSLPDDVGKLIHLRYLGLRYTDLKKLPSSIGKLTNLQTLDIKNSVSIRELPSQVWKMHLNLRHLEGNGFSIKGLPSTEGFSTLQTLSSVKAGTWLWNSLQKMTSLRKLGVHGVTETDKEALLHCLFFFFFE</sequence>
<organism evidence="1 2">
    <name type="scientific">Dioscorea alata</name>
    <name type="common">Purple yam</name>
    <dbReference type="NCBI Taxonomy" id="55571"/>
    <lineage>
        <taxon>Eukaryota</taxon>
        <taxon>Viridiplantae</taxon>
        <taxon>Streptophyta</taxon>
        <taxon>Embryophyta</taxon>
        <taxon>Tracheophyta</taxon>
        <taxon>Spermatophyta</taxon>
        <taxon>Magnoliopsida</taxon>
        <taxon>Liliopsida</taxon>
        <taxon>Dioscoreales</taxon>
        <taxon>Dioscoreaceae</taxon>
        <taxon>Dioscorea</taxon>
    </lineage>
</organism>
<dbReference type="Proteomes" id="UP000827976">
    <property type="component" value="Chromosome 8"/>
</dbReference>
<dbReference type="EMBL" id="CM037018">
    <property type="protein sequence ID" value="KAH7674256.1"/>
    <property type="molecule type" value="Genomic_DNA"/>
</dbReference>
<proteinExistence type="predicted"/>
<name>A0ACB7VJ86_DIOAL</name>
<protein>
    <submittedName>
        <fullName evidence="1">P-loop containing nucleoside triphosphate hydrolase protein</fullName>
    </submittedName>
</protein>